<evidence type="ECO:0000313" key="1">
    <source>
        <dbReference type="EMBL" id="AWM12429.1"/>
    </source>
</evidence>
<dbReference type="Pfam" id="PF16215">
    <property type="entry name" value="DUF4876"/>
    <property type="match status" value="1"/>
</dbReference>
<sequence length="357" mass="39103">MDNTEFTTTFGYAPSTTEVQFNGSQEQVTVNVNVTSTTVILKSARIGDLVIKQIYYAGSSTSQGASFRDQFIEIHNNSNETIYADGLYIGQLYGRNTTTSASYSLTNGQFDWSQSIGMTAGSSANTNYVYADYVFQIPGTGQEYPIEPGESIVIAQSALNHKSPMVNNNGDPVTVNDPSLTVDLSGADFEAYLGDFRLSIGSTVYQYDIQNPAVTDLLIAYWGRPGYYSGNKDFLMDNPGRDSFIIFRSEDFSTYQNFPDPSVTAEGSSTKYFLQIPIAEIIDGVDLQHYNPSSQRPKILPSEVDASYIGCDAAFNSQAVIRKTKSTINGRVILEDTNNSANDFVKLAMANPRGFAN</sequence>
<protein>
    <submittedName>
        <fullName evidence="1">DUF4876 domain-containing protein</fullName>
    </submittedName>
</protein>
<dbReference type="Proteomes" id="UP000245429">
    <property type="component" value="Chromosome"/>
</dbReference>
<proteinExistence type="predicted"/>
<evidence type="ECO:0000313" key="2">
    <source>
        <dbReference type="Proteomes" id="UP000245429"/>
    </source>
</evidence>
<keyword evidence="2" id="KW-1185">Reference proteome</keyword>
<gene>
    <name evidence="1" type="ORF">DI487_00075</name>
</gene>
<dbReference type="RefSeq" id="WP_109567838.1">
    <property type="nucleotide sequence ID" value="NZ_CP029463.1"/>
</dbReference>
<dbReference type="KEGG" id="fse:DI487_00075"/>
<accession>A0A2U8QQU6</accession>
<dbReference type="InterPro" id="IPR032627">
    <property type="entry name" value="DUF4876"/>
</dbReference>
<reference evidence="1 2" key="1">
    <citation type="submission" date="2018-05" db="EMBL/GenBank/DDBJ databases">
        <title>Flavobacterium sp. MEBiC07310.</title>
        <authorList>
            <person name="Baek K."/>
        </authorList>
    </citation>
    <scope>NUCLEOTIDE SEQUENCE [LARGE SCALE GENOMIC DNA]</scope>
    <source>
        <strain evidence="1 2">MEBiC07310</strain>
    </source>
</reference>
<dbReference type="OrthoDB" id="1409865at2"/>
<organism evidence="1 2">
    <name type="scientific">Flavobacterium sediminis</name>
    <dbReference type="NCBI Taxonomy" id="2201181"/>
    <lineage>
        <taxon>Bacteria</taxon>
        <taxon>Pseudomonadati</taxon>
        <taxon>Bacteroidota</taxon>
        <taxon>Flavobacteriia</taxon>
        <taxon>Flavobacteriales</taxon>
        <taxon>Flavobacteriaceae</taxon>
        <taxon>Flavobacterium</taxon>
    </lineage>
</organism>
<dbReference type="AlphaFoldDB" id="A0A2U8QQU6"/>
<name>A0A2U8QQU6_9FLAO</name>
<dbReference type="EMBL" id="CP029463">
    <property type="protein sequence ID" value="AWM12429.1"/>
    <property type="molecule type" value="Genomic_DNA"/>
</dbReference>